<name>A0A2D2DQ06_9BURK</name>
<gene>
    <name evidence="1" type="ORF">CR152_22930</name>
</gene>
<reference evidence="1" key="1">
    <citation type="submission" date="2017-10" db="EMBL/GenBank/DDBJ databases">
        <title>Massilia psychrophilum sp. nov., a novel purple-pigmented bacterium isolated from Tianshan glacier, Xinjiang Municipality, China.</title>
        <authorList>
            <person name="Wang H."/>
        </authorList>
    </citation>
    <scope>NUCLEOTIDE SEQUENCE [LARGE SCALE GENOMIC DNA]</scope>
    <source>
        <strain evidence="1">B2</strain>
    </source>
</reference>
<organism evidence="1 2">
    <name type="scientific">Massilia violaceinigra</name>
    <dbReference type="NCBI Taxonomy" id="2045208"/>
    <lineage>
        <taxon>Bacteria</taxon>
        <taxon>Pseudomonadati</taxon>
        <taxon>Pseudomonadota</taxon>
        <taxon>Betaproteobacteria</taxon>
        <taxon>Burkholderiales</taxon>
        <taxon>Oxalobacteraceae</taxon>
        <taxon>Telluria group</taxon>
        <taxon>Massilia</taxon>
    </lineage>
</organism>
<dbReference type="AlphaFoldDB" id="A0A2D2DQ06"/>
<dbReference type="EMBL" id="CP024608">
    <property type="protein sequence ID" value="ATQ77051.1"/>
    <property type="molecule type" value="Genomic_DNA"/>
</dbReference>
<keyword evidence="2" id="KW-1185">Reference proteome</keyword>
<accession>A0A2D2DQ06</accession>
<protein>
    <submittedName>
        <fullName evidence="1">Uncharacterized protein</fullName>
    </submittedName>
</protein>
<dbReference type="KEGG" id="mass:CR152_22930"/>
<dbReference type="Proteomes" id="UP000229897">
    <property type="component" value="Chromosome"/>
</dbReference>
<evidence type="ECO:0000313" key="2">
    <source>
        <dbReference type="Proteomes" id="UP000229897"/>
    </source>
</evidence>
<proteinExistence type="predicted"/>
<sequence>MIEQIFVEREYTRAPLPASGDHIHFLPPSAAGPSWFYSPEQDIELAVVYDNIIEVRGPKNTLYSIEMFPRWKLEE</sequence>
<evidence type="ECO:0000313" key="1">
    <source>
        <dbReference type="EMBL" id="ATQ77051.1"/>
    </source>
</evidence>